<keyword evidence="2" id="KW-1185">Reference proteome</keyword>
<dbReference type="Proteomes" id="UP001293718">
    <property type="component" value="Unassembled WGS sequence"/>
</dbReference>
<dbReference type="RefSeq" id="WP_322465499.1">
    <property type="nucleotide sequence ID" value="NZ_JAXOJX010000014.1"/>
</dbReference>
<dbReference type="InterPro" id="IPR029063">
    <property type="entry name" value="SAM-dependent_MTases_sf"/>
</dbReference>
<protein>
    <submittedName>
        <fullName evidence="1">DUF938 domain-containing protein</fullName>
    </submittedName>
</protein>
<proteinExistence type="predicted"/>
<dbReference type="PANTHER" id="PTHR20974:SF0">
    <property type="entry name" value="UPF0585 PROTEIN CG18661"/>
    <property type="match status" value="1"/>
</dbReference>
<evidence type="ECO:0000313" key="2">
    <source>
        <dbReference type="Proteomes" id="UP001293718"/>
    </source>
</evidence>
<comment type="caution">
    <text evidence="1">The sequence shown here is derived from an EMBL/GenBank/DDBJ whole genome shotgun (WGS) entry which is preliminary data.</text>
</comment>
<dbReference type="InterPro" id="IPR010342">
    <property type="entry name" value="DUF938"/>
</dbReference>
<dbReference type="EMBL" id="JAXOJX010000014">
    <property type="protein sequence ID" value="MDZ5457092.1"/>
    <property type="molecule type" value="Genomic_DNA"/>
</dbReference>
<reference evidence="1 2" key="1">
    <citation type="submission" date="2023-11" db="EMBL/GenBank/DDBJ databases">
        <title>Draft genome of Azohydromonas lata strain H1 (DSM1123), a polyhydroxyalkanoate producer.</title>
        <authorList>
            <person name="Traversa D."/>
            <person name="D'Addabbo P."/>
            <person name="Pazzani C."/>
            <person name="Manzari C."/>
            <person name="Chiara M."/>
            <person name="Scrascia M."/>
        </authorList>
    </citation>
    <scope>NUCLEOTIDE SEQUENCE [LARGE SCALE GENOMIC DNA]</scope>
    <source>
        <strain evidence="1 2">H1</strain>
    </source>
</reference>
<evidence type="ECO:0000313" key="1">
    <source>
        <dbReference type="EMBL" id="MDZ5457092.1"/>
    </source>
</evidence>
<dbReference type="PANTHER" id="PTHR20974">
    <property type="entry name" value="UPF0585 PROTEIN CG18661"/>
    <property type="match status" value="1"/>
</dbReference>
<dbReference type="Gene3D" id="3.40.50.150">
    <property type="entry name" value="Vaccinia Virus protein VP39"/>
    <property type="match status" value="1"/>
</dbReference>
<dbReference type="SUPFAM" id="SSF53335">
    <property type="entry name" value="S-adenosyl-L-methionine-dependent methyltransferases"/>
    <property type="match status" value="1"/>
</dbReference>
<gene>
    <name evidence="1" type="ORF">SM757_10975</name>
</gene>
<name>A0ABU5ID94_9BURK</name>
<organism evidence="1 2">
    <name type="scientific">Azohydromonas lata</name>
    <dbReference type="NCBI Taxonomy" id="45677"/>
    <lineage>
        <taxon>Bacteria</taxon>
        <taxon>Pseudomonadati</taxon>
        <taxon>Pseudomonadota</taxon>
        <taxon>Betaproteobacteria</taxon>
        <taxon>Burkholderiales</taxon>
        <taxon>Sphaerotilaceae</taxon>
        <taxon>Azohydromonas</taxon>
    </lineage>
</organism>
<accession>A0ABU5ID94</accession>
<dbReference type="Pfam" id="PF06080">
    <property type="entry name" value="DUF938"/>
    <property type="match status" value="1"/>
</dbReference>
<sequence length="204" mass="21647">MQASSLLHSPAAERNREPILQVLQRVLPGAGGTALEIAAGSGQHAAHFARALPNWQWLPSDGDARVLPSIAAWCDGLPNVLPPLHVDVAAPQWDGVPPALDALYCANMVHISPWACCEGLMRGAARHLKAGAPLVLYGPFIQDSVPTAPSNLAFDADLRARDPAWGLRRLADVADLAREAGLRFQESVALPANNLLLVFLRAGG</sequence>